<dbReference type="Proteomes" id="UP000789405">
    <property type="component" value="Unassembled WGS sequence"/>
</dbReference>
<name>A0A9N9DTC5_9GLOM</name>
<feature type="transmembrane region" description="Helical" evidence="1">
    <location>
        <begin position="20"/>
        <end position="39"/>
    </location>
</feature>
<organism evidence="2 3">
    <name type="scientific">Dentiscutata erythropus</name>
    <dbReference type="NCBI Taxonomy" id="1348616"/>
    <lineage>
        <taxon>Eukaryota</taxon>
        <taxon>Fungi</taxon>
        <taxon>Fungi incertae sedis</taxon>
        <taxon>Mucoromycota</taxon>
        <taxon>Glomeromycotina</taxon>
        <taxon>Glomeromycetes</taxon>
        <taxon>Diversisporales</taxon>
        <taxon>Gigasporaceae</taxon>
        <taxon>Dentiscutata</taxon>
    </lineage>
</organism>
<gene>
    <name evidence="2" type="ORF">DERYTH_LOCUS10000</name>
</gene>
<comment type="caution">
    <text evidence="2">The sequence shown here is derived from an EMBL/GenBank/DDBJ whole genome shotgun (WGS) entry which is preliminary data.</text>
</comment>
<dbReference type="EMBL" id="CAJVPY010005641">
    <property type="protein sequence ID" value="CAG8647484.1"/>
    <property type="molecule type" value="Genomic_DNA"/>
</dbReference>
<keyword evidence="1" id="KW-1133">Transmembrane helix</keyword>
<proteinExistence type="predicted"/>
<protein>
    <submittedName>
        <fullName evidence="2">6956_t:CDS:1</fullName>
    </submittedName>
</protein>
<keyword evidence="1" id="KW-0472">Membrane</keyword>
<sequence length="41" mass="4962">MSSKELTTYILEDDTELSAFFQVIFEILGYIFLEIYDFLRF</sequence>
<keyword evidence="3" id="KW-1185">Reference proteome</keyword>
<keyword evidence="1" id="KW-0812">Transmembrane</keyword>
<dbReference type="AlphaFoldDB" id="A0A9N9DTC5"/>
<accession>A0A9N9DTC5</accession>
<evidence type="ECO:0000313" key="3">
    <source>
        <dbReference type="Proteomes" id="UP000789405"/>
    </source>
</evidence>
<evidence type="ECO:0000256" key="1">
    <source>
        <dbReference type="SAM" id="Phobius"/>
    </source>
</evidence>
<reference evidence="2" key="1">
    <citation type="submission" date="2021-06" db="EMBL/GenBank/DDBJ databases">
        <authorList>
            <person name="Kallberg Y."/>
            <person name="Tangrot J."/>
            <person name="Rosling A."/>
        </authorList>
    </citation>
    <scope>NUCLEOTIDE SEQUENCE</scope>
    <source>
        <strain evidence="2">MA453B</strain>
    </source>
</reference>
<evidence type="ECO:0000313" key="2">
    <source>
        <dbReference type="EMBL" id="CAG8647484.1"/>
    </source>
</evidence>